<feature type="signal peptide" evidence="1">
    <location>
        <begin position="1"/>
        <end position="21"/>
    </location>
</feature>
<dbReference type="RefSeq" id="WP_193636843.1">
    <property type="nucleotide sequence ID" value="NZ_JADCSA010000002.1"/>
</dbReference>
<evidence type="ECO:0000256" key="1">
    <source>
        <dbReference type="SAM" id="SignalP"/>
    </source>
</evidence>
<reference evidence="3 4" key="1">
    <citation type="submission" date="2020-10" db="EMBL/GenBank/DDBJ databases">
        <title>Nocardioides sp. isolated from sludge.</title>
        <authorList>
            <person name="Zhang X."/>
        </authorList>
    </citation>
    <scope>NUCLEOTIDE SEQUENCE [LARGE SCALE GENOMIC DNA]</scope>
    <source>
        <strain evidence="3 4">Y6</strain>
    </source>
</reference>
<feature type="chain" id="PRO_5045561005" description="Ig-like domain-containing protein" evidence="1">
    <location>
        <begin position="22"/>
        <end position="155"/>
    </location>
</feature>
<name>A0ABR9RPK7_9ACTN</name>
<keyword evidence="4" id="KW-1185">Reference proteome</keyword>
<dbReference type="Proteomes" id="UP000756387">
    <property type="component" value="Unassembled WGS sequence"/>
</dbReference>
<feature type="domain" description="Ig-like" evidence="2">
    <location>
        <begin position="66"/>
        <end position="142"/>
    </location>
</feature>
<dbReference type="PROSITE" id="PS51257">
    <property type="entry name" value="PROKAR_LIPOPROTEIN"/>
    <property type="match status" value="1"/>
</dbReference>
<dbReference type="EMBL" id="JADCSA010000002">
    <property type="protein sequence ID" value="MBE7323511.1"/>
    <property type="molecule type" value="Genomic_DNA"/>
</dbReference>
<evidence type="ECO:0000313" key="4">
    <source>
        <dbReference type="Proteomes" id="UP000756387"/>
    </source>
</evidence>
<organism evidence="3 4">
    <name type="scientific">Nocardioides malaquae</name>
    <dbReference type="NCBI Taxonomy" id="2773426"/>
    <lineage>
        <taxon>Bacteria</taxon>
        <taxon>Bacillati</taxon>
        <taxon>Actinomycetota</taxon>
        <taxon>Actinomycetes</taxon>
        <taxon>Propionibacteriales</taxon>
        <taxon>Nocardioidaceae</taxon>
        <taxon>Nocardioides</taxon>
    </lineage>
</organism>
<gene>
    <name evidence="3" type="ORF">IEQ44_02435</name>
</gene>
<dbReference type="InterPro" id="IPR058929">
    <property type="entry name" value="Ig_halo"/>
</dbReference>
<accession>A0ABR9RPK7</accession>
<evidence type="ECO:0000259" key="2">
    <source>
        <dbReference type="Pfam" id="PF25942"/>
    </source>
</evidence>
<dbReference type="Pfam" id="PF25942">
    <property type="entry name" value="Ig_halo"/>
    <property type="match status" value="1"/>
</dbReference>
<keyword evidence="1" id="KW-0732">Signal</keyword>
<comment type="caution">
    <text evidence="3">The sequence shown here is derived from an EMBL/GenBank/DDBJ whole genome shotgun (WGS) entry which is preliminary data.</text>
</comment>
<sequence>MRTLHSALRTGCVMALLIATAACGDRTADAPEPAPEVTSGDSAVRLVEEEDADLVLWVSNQSFDDETVTLVVEVDGVTVVDGDFAVEGQHNWIKFPLAMPAGEHEITAESDTGATLTETFRVPGDAPRYAVIDHWGESGSAELTWLFRRQEIAFA</sequence>
<evidence type="ECO:0000313" key="3">
    <source>
        <dbReference type="EMBL" id="MBE7323511.1"/>
    </source>
</evidence>
<protein>
    <recommendedName>
        <fullName evidence="2">Ig-like domain-containing protein</fullName>
    </recommendedName>
</protein>
<proteinExistence type="predicted"/>